<evidence type="ECO:0000256" key="2">
    <source>
        <dbReference type="HAMAP-Rule" id="MF_00634"/>
    </source>
</evidence>
<dbReference type="SMART" id="SM01152">
    <property type="entry name" value="DUF167"/>
    <property type="match status" value="1"/>
</dbReference>
<dbReference type="RefSeq" id="WP_187719137.1">
    <property type="nucleotide sequence ID" value="NZ_JACTAH010000002.1"/>
</dbReference>
<dbReference type="PANTHER" id="PTHR13420:SF7">
    <property type="entry name" value="UPF0235 PROTEIN C15ORF40"/>
    <property type="match status" value="1"/>
</dbReference>
<evidence type="ECO:0000313" key="3">
    <source>
        <dbReference type="EMBL" id="MBD8504395.1"/>
    </source>
</evidence>
<dbReference type="PANTHER" id="PTHR13420">
    <property type="entry name" value="UPF0235 PROTEIN C15ORF40"/>
    <property type="match status" value="1"/>
</dbReference>
<protein>
    <recommendedName>
        <fullName evidence="2">UPF0235 protein IFO67_16010</fullName>
    </recommendedName>
</protein>
<keyword evidence="4" id="KW-1185">Reference proteome</keyword>
<dbReference type="InterPro" id="IPR003746">
    <property type="entry name" value="DUF167"/>
</dbReference>
<name>A0ABR9BG02_9RHOO</name>
<comment type="caution">
    <text evidence="3">The sequence shown here is derived from an EMBL/GenBank/DDBJ whole genome shotgun (WGS) entry which is preliminary data.</text>
</comment>
<evidence type="ECO:0000313" key="4">
    <source>
        <dbReference type="Proteomes" id="UP000603602"/>
    </source>
</evidence>
<dbReference type="SUPFAM" id="SSF69786">
    <property type="entry name" value="YggU-like"/>
    <property type="match status" value="1"/>
</dbReference>
<dbReference type="InterPro" id="IPR036591">
    <property type="entry name" value="YggU-like_sf"/>
</dbReference>
<accession>A0ABR9BG02</accession>
<dbReference type="EMBL" id="JACYTO010000002">
    <property type="protein sequence ID" value="MBD8504395.1"/>
    <property type="molecule type" value="Genomic_DNA"/>
</dbReference>
<dbReference type="HAMAP" id="MF_00634">
    <property type="entry name" value="UPF0235"/>
    <property type="match status" value="1"/>
</dbReference>
<organism evidence="3 4">
    <name type="scientific">Thauera sedimentorum</name>
    <dbReference type="NCBI Taxonomy" id="2767595"/>
    <lineage>
        <taxon>Bacteria</taxon>
        <taxon>Pseudomonadati</taxon>
        <taxon>Pseudomonadota</taxon>
        <taxon>Betaproteobacteria</taxon>
        <taxon>Rhodocyclales</taxon>
        <taxon>Zoogloeaceae</taxon>
        <taxon>Thauera</taxon>
    </lineage>
</organism>
<sequence>MSTPWLRQTGEGCVVLSLHVQPNARCTEFAGLHGEAMKLRLAAPPVDGKANLALCGFIAEFCEVPRRAVSLLSGESSRAKRVQVEGVDDETLRRLRRLG</sequence>
<evidence type="ECO:0000256" key="1">
    <source>
        <dbReference type="ARBA" id="ARBA00010364"/>
    </source>
</evidence>
<dbReference type="Pfam" id="PF02594">
    <property type="entry name" value="DUF167"/>
    <property type="match status" value="1"/>
</dbReference>
<proteinExistence type="inferred from homology"/>
<gene>
    <name evidence="3" type="ORF">IFO67_16010</name>
</gene>
<dbReference type="NCBIfam" id="TIGR00251">
    <property type="entry name" value="DUF167 family protein"/>
    <property type="match status" value="1"/>
</dbReference>
<comment type="similarity">
    <text evidence="1 2">Belongs to the UPF0235 family.</text>
</comment>
<dbReference type="Gene3D" id="3.30.1200.10">
    <property type="entry name" value="YggU-like"/>
    <property type="match status" value="1"/>
</dbReference>
<reference evidence="4" key="1">
    <citation type="submission" date="2023-07" db="EMBL/GenBank/DDBJ databases">
        <title>Thauera sp. CAU 1555 isolated from sand of Yaerae Beach.</title>
        <authorList>
            <person name="Kim W."/>
        </authorList>
    </citation>
    <scope>NUCLEOTIDE SEQUENCE [LARGE SCALE GENOMIC DNA]</scope>
    <source>
        <strain evidence="4">CAU 1555</strain>
    </source>
</reference>
<dbReference type="Proteomes" id="UP000603602">
    <property type="component" value="Unassembled WGS sequence"/>
</dbReference>